<dbReference type="InterPro" id="IPR036388">
    <property type="entry name" value="WH-like_DNA-bd_sf"/>
</dbReference>
<accession>A0ABV8AYY3</accession>
<comment type="caution">
    <text evidence="3">The sequence shown here is derived from an EMBL/GenBank/DDBJ whole genome shotgun (WGS) entry which is preliminary data.</text>
</comment>
<feature type="domain" description="Transcription regulator TrmB N-terminal" evidence="1">
    <location>
        <begin position="9"/>
        <end position="75"/>
    </location>
</feature>
<keyword evidence="4" id="KW-1185">Reference proteome</keyword>
<evidence type="ECO:0000313" key="3">
    <source>
        <dbReference type="EMBL" id="MFC3882132.1"/>
    </source>
</evidence>
<sequence length="272" mass="31153">MHEELYHQLQKLGFSQYESKAYVTLLQHSSITGYEVSKRSSVPRSMIYEVLGKLIDKGAAYIVPSDPVKYAPVPAKEMLARVQKEFSETVEYLESTLHSLESQPDMEVIVHIDGYEQVVQEMLGIIKQAKHELWLSVWEPQVSHFQKAVNQAAEKNIPVFSIVFGAENETLGRTFHHNYMLPEVVKDRIGGYLTIAARDGEEVVIANFMDESLPRAVKTKNPALVLVATEYIRHDIMIEEITREFGAERLDTLWRSRPDLYQVVTGKRFNVK</sequence>
<dbReference type="Pfam" id="PF11495">
    <property type="entry name" value="Regulator_TrmB"/>
    <property type="match status" value="1"/>
</dbReference>
<evidence type="ECO:0000259" key="2">
    <source>
        <dbReference type="Pfam" id="PF11495"/>
    </source>
</evidence>
<organism evidence="3 4">
    <name type="scientific">Bacillus songklensis</name>
    <dbReference type="NCBI Taxonomy" id="1069116"/>
    <lineage>
        <taxon>Bacteria</taxon>
        <taxon>Bacillati</taxon>
        <taxon>Bacillota</taxon>
        <taxon>Bacilli</taxon>
        <taxon>Bacillales</taxon>
        <taxon>Bacillaceae</taxon>
        <taxon>Bacillus</taxon>
    </lineage>
</organism>
<dbReference type="PANTHER" id="PTHR34293">
    <property type="entry name" value="HTH-TYPE TRANSCRIPTIONAL REGULATOR TRMBL2"/>
    <property type="match status" value="1"/>
</dbReference>
<dbReference type="Pfam" id="PF01978">
    <property type="entry name" value="TrmB"/>
    <property type="match status" value="1"/>
</dbReference>
<dbReference type="CDD" id="cd09124">
    <property type="entry name" value="PLDc_like_TrmB_middle"/>
    <property type="match status" value="1"/>
</dbReference>
<dbReference type="InterPro" id="IPR002831">
    <property type="entry name" value="Tscrpt_reg_TrmB_N"/>
</dbReference>
<gene>
    <name evidence="3" type="ORF">ACFOU2_00780</name>
</gene>
<name>A0ABV8AYY3_9BACI</name>
<proteinExistence type="predicted"/>
<protein>
    <submittedName>
        <fullName evidence="3">TrmB family transcriptional regulator</fullName>
    </submittedName>
</protein>
<dbReference type="PANTHER" id="PTHR34293:SF1">
    <property type="entry name" value="HTH-TYPE TRANSCRIPTIONAL REGULATOR TRMBL2"/>
    <property type="match status" value="1"/>
</dbReference>
<reference evidence="4" key="1">
    <citation type="journal article" date="2019" name="Int. J. Syst. Evol. Microbiol.">
        <title>The Global Catalogue of Microorganisms (GCM) 10K type strain sequencing project: providing services to taxonomists for standard genome sequencing and annotation.</title>
        <authorList>
            <consortium name="The Broad Institute Genomics Platform"/>
            <consortium name="The Broad Institute Genome Sequencing Center for Infectious Disease"/>
            <person name="Wu L."/>
            <person name="Ma J."/>
        </authorList>
    </citation>
    <scope>NUCLEOTIDE SEQUENCE [LARGE SCALE GENOMIC DNA]</scope>
    <source>
        <strain evidence="4">CCUG 61889</strain>
    </source>
</reference>
<evidence type="ECO:0000313" key="4">
    <source>
        <dbReference type="Proteomes" id="UP001595752"/>
    </source>
</evidence>
<feature type="domain" description="Transcription regulator TrmB C-terminal" evidence="2">
    <location>
        <begin position="111"/>
        <end position="227"/>
    </location>
</feature>
<dbReference type="EMBL" id="JBHRZT010000007">
    <property type="protein sequence ID" value="MFC3882132.1"/>
    <property type="molecule type" value="Genomic_DNA"/>
</dbReference>
<dbReference type="RefSeq" id="WP_377911327.1">
    <property type="nucleotide sequence ID" value="NZ_JBHRZT010000007.1"/>
</dbReference>
<dbReference type="SUPFAM" id="SSF46785">
    <property type="entry name" value="Winged helix' DNA-binding domain"/>
    <property type="match status" value="1"/>
</dbReference>
<dbReference type="InterPro" id="IPR036390">
    <property type="entry name" value="WH_DNA-bd_sf"/>
</dbReference>
<dbReference type="Gene3D" id="1.10.10.10">
    <property type="entry name" value="Winged helix-like DNA-binding domain superfamily/Winged helix DNA-binding domain"/>
    <property type="match status" value="1"/>
</dbReference>
<dbReference type="Proteomes" id="UP001595752">
    <property type="component" value="Unassembled WGS sequence"/>
</dbReference>
<dbReference type="InterPro" id="IPR021586">
    <property type="entry name" value="Tscrpt_reg_TrmB_C"/>
</dbReference>
<evidence type="ECO:0000259" key="1">
    <source>
        <dbReference type="Pfam" id="PF01978"/>
    </source>
</evidence>
<dbReference type="InterPro" id="IPR051797">
    <property type="entry name" value="TrmB-like"/>
</dbReference>